<dbReference type="RefSeq" id="WP_108884970.1">
    <property type="nucleotide sequence ID" value="NZ_OMOJ01000001.1"/>
</dbReference>
<sequence length="185" mass="20678">MTAFSKQFDIFLHHATVALFNGALPSLIIAGCIWIVLRLMFRTKSMAATGFLFALVGSLIGVLLGSSREPAVQAIVPALVTLITGYLGWTLRQEAHEDGNGWSRMLAQTDEREDMPKLVTKLVYVAVAALMLSTATASMWGASMRLTKEQSDREYEKWKITYETKQLPIETEILRRKAKLPPFDE</sequence>
<keyword evidence="3" id="KW-1185">Reference proteome</keyword>
<keyword evidence="1" id="KW-1133">Transmembrane helix</keyword>
<gene>
    <name evidence="2" type="ORF">PRI8871_00915</name>
</gene>
<name>A0A2R8AR52_9RHOB</name>
<dbReference type="EMBL" id="OMOJ01000001">
    <property type="protein sequence ID" value="SPF78319.1"/>
    <property type="molecule type" value="Genomic_DNA"/>
</dbReference>
<evidence type="ECO:0000256" key="1">
    <source>
        <dbReference type="SAM" id="Phobius"/>
    </source>
</evidence>
<dbReference type="Proteomes" id="UP000244904">
    <property type="component" value="Unassembled WGS sequence"/>
</dbReference>
<feature type="transmembrane region" description="Helical" evidence="1">
    <location>
        <begin position="12"/>
        <end position="37"/>
    </location>
</feature>
<dbReference type="OrthoDB" id="7864245at2"/>
<dbReference type="PROSITE" id="PS51257">
    <property type="entry name" value="PROKAR_LIPOPROTEIN"/>
    <property type="match status" value="1"/>
</dbReference>
<feature type="transmembrane region" description="Helical" evidence="1">
    <location>
        <begin position="71"/>
        <end position="89"/>
    </location>
</feature>
<keyword evidence="1" id="KW-0472">Membrane</keyword>
<feature type="transmembrane region" description="Helical" evidence="1">
    <location>
        <begin position="46"/>
        <end position="65"/>
    </location>
</feature>
<organism evidence="2 3">
    <name type="scientific">Pseudoprimorskyibacter insulae</name>
    <dbReference type="NCBI Taxonomy" id="1695997"/>
    <lineage>
        <taxon>Bacteria</taxon>
        <taxon>Pseudomonadati</taxon>
        <taxon>Pseudomonadota</taxon>
        <taxon>Alphaproteobacteria</taxon>
        <taxon>Rhodobacterales</taxon>
        <taxon>Paracoccaceae</taxon>
        <taxon>Pseudoprimorskyibacter</taxon>
    </lineage>
</organism>
<keyword evidence="1" id="KW-0812">Transmembrane</keyword>
<feature type="transmembrane region" description="Helical" evidence="1">
    <location>
        <begin position="122"/>
        <end position="142"/>
    </location>
</feature>
<accession>A0A2R8AR52</accession>
<protein>
    <submittedName>
        <fullName evidence="2">Uncharacterized protein</fullName>
    </submittedName>
</protein>
<evidence type="ECO:0000313" key="2">
    <source>
        <dbReference type="EMBL" id="SPF78319.1"/>
    </source>
</evidence>
<evidence type="ECO:0000313" key="3">
    <source>
        <dbReference type="Proteomes" id="UP000244904"/>
    </source>
</evidence>
<reference evidence="3" key="1">
    <citation type="submission" date="2018-03" db="EMBL/GenBank/DDBJ databases">
        <authorList>
            <person name="Rodrigo-Torres L."/>
            <person name="Arahal R. D."/>
            <person name="Lucena T."/>
        </authorList>
    </citation>
    <scope>NUCLEOTIDE SEQUENCE [LARGE SCALE GENOMIC DNA]</scope>
    <source>
        <strain evidence="3">CECT 8871</strain>
    </source>
</reference>
<dbReference type="AlphaFoldDB" id="A0A2R8AR52"/>
<proteinExistence type="predicted"/>